<dbReference type="Pfam" id="PF00005">
    <property type="entry name" value="ABC_tran"/>
    <property type="match status" value="1"/>
</dbReference>
<dbReference type="PROSITE" id="PS50929">
    <property type="entry name" value="ABC_TM1F"/>
    <property type="match status" value="1"/>
</dbReference>
<evidence type="ECO:0000256" key="1">
    <source>
        <dbReference type="ARBA" id="ARBA00004141"/>
    </source>
</evidence>
<dbReference type="PROSITE" id="PS00211">
    <property type="entry name" value="ABC_TRANSPORTER_1"/>
    <property type="match status" value="1"/>
</dbReference>
<dbReference type="InterPro" id="IPR017871">
    <property type="entry name" value="ABC_transporter-like_CS"/>
</dbReference>
<protein>
    <submittedName>
        <fullName evidence="11">p-loop containing nucleoside triphosphate hydrolase protein</fullName>
    </submittedName>
</protein>
<dbReference type="SUPFAM" id="SSF90123">
    <property type="entry name" value="ABC transporter transmembrane region"/>
    <property type="match status" value="1"/>
</dbReference>
<dbReference type="RefSeq" id="XP_040711055.1">
    <property type="nucleotide sequence ID" value="XM_040865678.1"/>
</dbReference>
<keyword evidence="5" id="KW-0067">ATP-binding</keyword>
<dbReference type="Proteomes" id="UP000193689">
    <property type="component" value="Unassembled WGS sequence"/>
</dbReference>
<evidence type="ECO:0000256" key="3">
    <source>
        <dbReference type="ARBA" id="ARBA00022692"/>
    </source>
</evidence>
<evidence type="ECO:0000313" key="12">
    <source>
        <dbReference type="Proteomes" id="UP000193689"/>
    </source>
</evidence>
<dbReference type="FunCoup" id="A0A1Y2DFL1">
    <property type="interactions" value="33"/>
</dbReference>
<evidence type="ECO:0000313" key="11">
    <source>
        <dbReference type="EMBL" id="ORY57926.1"/>
    </source>
</evidence>
<name>A0A1Y2DFL1_9PEZI</name>
<keyword evidence="3 9" id="KW-0812">Transmembrane</keyword>
<dbReference type="Gene3D" id="1.20.1560.10">
    <property type="entry name" value="ABC transporter type 1, transmembrane domain"/>
    <property type="match status" value="1"/>
</dbReference>
<dbReference type="InterPro" id="IPR011527">
    <property type="entry name" value="ABC1_TM_dom"/>
</dbReference>
<dbReference type="GO" id="GO:0016887">
    <property type="term" value="F:ATP hydrolysis activity"/>
    <property type="evidence" value="ECO:0007669"/>
    <property type="project" value="InterPro"/>
</dbReference>
<evidence type="ECO:0000259" key="10">
    <source>
        <dbReference type="PROSITE" id="PS50929"/>
    </source>
</evidence>
<keyword evidence="4" id="KW-0547">Nucleotide-binding</keyword>
<keyword evidence="6 9" id="KW-1133">Transmembrane helix</keyword>
<dbReference type="InterPro" id="IPR050173">
    <property type="entry name" value="ABC_transporter_C-like"/>
</dbReference>
<dbReference type="Gene3D" id="3.40.50.300">
    <property type="entry name" value="P-loop containing nucleotide triphosphate hydrolases"/>
    <property type="match status" value="1"/>
</dbReference>
<dbReference type="SUPFAM" id="SSF52540">
    <property type="entry name" value="P-loop containing nucleoside triphosphate hydrolases"/>
    <property type="match status" value="1"/>
</dbReference>
<feature type="domain" description="ABC transmembrane type-1" evidence="10">
    <location>
        <begin position="1"/>
        <end position="140"/>
    </location>
</feature>
<dbReference type="GO" id="GO:0140359">
    <property type="term" value="F:ABC-type transporter activity"/>
    <property type="evidence" value="ECO:0007669"/>
    <property type="project" value="InterPro"/>
</dbReference>
<dbReference type="GeneID" id="63781890"/>
<keyword evidence="2" id="KW-0813">Transport</keyword>
<evidence type="ECO:0000256" key="5">
    <source>
        <dbReference type="ARBA" id="ARBA00022840"/>
    </source>
</evidence>
<evidence type="ECO:0000256" key="2">
    <source>
        <dbReference type="ARBA" id="ARBA00022448"/>
    </source>
</evidence>
<reference evidence="11 12" key="1">
    <citation type="submission" date="2016-07" db="EMBL/GenBank/DDBJ databases">
        <title>Pervasive Adenine N6-methylation of Active Genes in Fungi.</title>
        <authorList>
            <consortium name="DOE Joint Genome Institute"/>
            <person name="Mondo S.J."/>
            <person name="Dannebaum R.O."/>
            <person name="Kuo R.C."/>
            <person name="Labutti K."/>
            <person name="Haridas S."/>
            <person name="Kuo A."/>
            <person name="Salamov A."/>
            <person name="Ahrendt S.R."/>
            <person name="Lipzen A."/>
            <person name="Sullivan W."/>
            <person name="Andreopoulos W.B."/>
            <person name="Clum A."/>
            <person name="Lindquist E."/>
            <person name="Daum C."/>
            <person name="Ramamoorthy G.K."/>
            <person name="Gryganskyi A."/>
            <person name="Culley D."/>
            <person name="Magnuson J.K."/>
            <person name="James T.Y."/>
            <person name="O'Malley M.A."/>
            <person name="Stajich J.E."/>
            <person name="Spatafora J.W."/>
            <person name="Visel A."/>
            <person name="Grigoriev I.V."/>
        </authorList>
    </citation>
    <scope>NUCLEOTIDE SEQUENCE [LARGE SCALE GENOMIC DNA]</scope>
    <source>
        <strain evidence="11 12">CBS 129021</strain>
    </source>
</reference>
<keyword evidence="12" id="KW-1185">Reference proteome</keyword>
<evidence type="ECO:0000256" key="8">
    <source>
        <dbReference type="SAM" id="MobiDB-lite"/>
    </source>
</evidence>
<comment type="subcellular location">
    <subcellularLocation>
        <location evidence="1">Membrane</location>
        <topology evidence="1">Multi-pass membrane protein</topology>
    </subcellularLocation>
</comment>
<comment type="caution">
    <text evidence="11">The sequence shown here is derived from an EMBL/GenBank/DDBJ whole genome shotgun (WGS) entry which is preliminary data.</text>
</comment>
<dbReference type="InterPro" id="IPR036640">
    <property type="entry name" value="ABC1_TM_sf"/>
</dbReference>
<dbReference type="AlphaFoldDB" id="A0A1Y2DFL1"/>
<dbReference type="GO" id="GO:0016020">
    <property type="term" value="C:membrane"/>
    <property type="evidence" value="ECO:0007669"/>
    <property type="project" value="UniProtKB-SubCell"/>
</dbReference>
<proteinExistence type="predicted"/>
<keyword evidence="7 9" id="KW-0472">Membrane</keyword>
<dbReference type="GO" id="GO:0005524">
    <property type="term" value="F:ATP binding"/>
    <property type="evidence" value="ECO:0007669"/>
    <property type="project" value="UniProtKB-KW"/>
</dbReference>
<evidence type="ECO:0000256" key="6">
    <source>
        <dbReference type="ARBA" id="ARBA00022989"/>
    </source>
</evidence>
<accession>A0A1Y2DFL1</accession>
<dbReference type="InterPro" id="IPR003593">
    <property type="entry name" value="AAA+_ATPase"/>
</dbReference>
<gene>
    <name evidence="11" type="ORF">BCR38DRAFT_82495</name>
</gene>
<evidence type="ECO:0000256" key="7">
    <source>
        <dbReference type="ARBA" id="ARBA00023136"/>
    </source>
</evidence>
<feature type="transmembrane region" description="Helical" evidence="9">
    <location>
        <begin position="113"/>
        <end position="132"/>
    </location>
</feature>
<dbReference type="InterPro" id="IPR003439">
    <property type="entry name" value="ABC_transporter-like_ATP-bd"/>
</dbReference>
<feature type="non-terminal residue" evidence="11">
    <location>
        <position position="1"/>
    </location>
</feature>
<dbReference type="InterPro" id="IPR027417">
    <property type="entry name" value="P-loop_NTPase"/>
</dbReference>
<dbReference type="InParanoid" id="A0A1Y2DFL1"/>
<dbReference type="PANTHER" id="PTHR24223:SF399">
    <property type="entry name" value="ABC TRANSPORTER ATNG"/>
    <property type="match status" value="1"/>
</dbReference>
<dbReference type="PANTHER" id="PTHR24223">
    <property type="entry name" value="ATP-BINDING CASSETTE SUB-FAMILY C"/>
    <property type="match status" value="1"/>
</dbReference>
<dbReference type="OrthoDB" id="4768141at2759"/>
<dbReference type="SMART" id="SM00382">
    <property type="entry name" value="AAA"/>
    <property type="match status" value="1"/>
</dbReference>
<organism evidence="11 12">
    <name type="scientific">Pseudomassariella vexata</name>
    <dbReference type="NCBI Taxonomy" id="1141098"/>
    <lineage>
        <taxon>Eukaryota</taxon>
        <taxon>Fungi</taxon>
        <taxon>Dikarya</taxon>
        <taxon>Ascomycota</taxon>
        <taxon>Pezizomycotina</taxon>
        <taxon>Sordariomycetes</taxon>
        <taxon>Xylariomycetidae</taxon>
        <taxon>Amphisphaeriales</taxon>
        <taxon>Pseudomassariaceae</taxon>
        <taxon>Pseudomassariella</taxon>
    </lineage>
</organism>
<dbReference type="EMBL" id="MCFJ01000018">
    <property type="protein sequence ID" value="ORY57926.1"/>
    <property type="molecule type" value="Genomic_DNA"/>
</dbReference>
<feature type="transmembrane region" description="Helical" evidence="9">
    <location>
        <begin position="73"/>
        <end position="101"/>
    </location>
</feature>
<sequence>ASIPILSVILFYVQRFYLRTSRQLRLLDLESKSPLYSFFISSFTGLTTLRAFSWTSQSQTEHLRRLDTSQRPAYLLLSVQRWLSLVLELILAGLCVLLVGISVATRYHVRPSLLGASLTSMTGFGNTLMALIQTWTELDTSIGAVTRIREFETNTPQEKEGADRPPAGWPSRGEIKISGLSAVYGMRTVLHDINIEVKPGEKVAVCGRSGSGKSTLLALLLRLYEPASGTIRIDGVDTSTLQLNALRVGVVTLPQDPLLLAGTVRYNLDPMCNSTDEIILTALEKTGLRGVVEDKGGLDADFSADWLSAGQRQLFCLARAMLRSSSILLLDEATSR</sequence>
<dbReference type="InterPro" id="IPR044726">
    <property type="entry name" value="ABCC_6TM_D2"/>
</dbReference>
<keyword evidence="11" id="KW-0378">Hydrolase</keyword>
<feature type="compositionally biased region" description="Basic and acidic residues" evidence="8">
    <location>
        <begin position="153"/>
        <end position="163"/>
    </location>
</feature>
<dbReference type="STRING" id="1141098.A0A1Y2DFL1"/>
<evidence type="ECO:0000256" key="9">
    <source>
        <dbReference type="SAM" id="Phobius"/>
    </source>
</evidence>
<dbReference type="Pfam" id="PF00664">
    <property type="entry name" value="ABC_membrane"/>
    <property type="match status" value="1"/>
</dbReference>
<feature type="region of interest" description="Disordered" evidence="8">
    <location>
        <begin position="153"/>
        <end position="172"/>
    </location>
</feature>
<dbReference type="CDD" id="cd18580">
    <property type="entry name" value="ABC_6TM_ABCC_D2"/>
    <property type="match status" value="1"/>
</dbReference>
<evidence type="ECO:0000256" key="4">
    <source>
        <dbReference type="ARBA" id="ARBA00022741"/>
    </source>
</evidence>